<dbReference type="EMBL" id="JAZDRP010000004">
    <property type="protein sequence ID" value="MEE2526138.1"/>
    <property type="molecule type" value="Genomic_DNA"/>
</dbReference>
<feature type="chain" id="PRO_5046630669" evidence="2">
    <location>
        <begin position="27"/>
        <end position="628"/>
    </location>
</feature>
<protein>
    <submittedName>
        <fullName evidence="4">VWA domain-containing protein</fullName>
    </submittedName>
</protein>
<dbReference type="PROSITE" id="PS50234">
    <property type="entry name" value="VWFA"/>
    <property type="match status" value="1"/>
</dbReference>
<evidence type="ECO:0000313" key="4">
    <source>
        <dbReference type="EMBL" id="MEE2526138.1"/>
    </source>
</evidence>
<dbReference type="InterPro" id="IPR036465">
    <property type="entry name" value="vWFA_dom_sf"/>
</dbReference>
<feature type="domain" description="VWFA" evidence="3">
    <location>
        <begin position="252"/>
        <end position="437"/>
    </location>
</feature>
<name>A0ABU7LQG7_9PROT</name>
<accession>A0ABU7LQG7</accession>
<feature type="region of interest" description="Disordered" evidence="1">
    <location>
        <begin position="50"/>
        <end position="144"/>
    </location>
</feature>
<dbReference type="Pfam" id="PF12450">
    <property type="entry name" value="vWF_A"/>
    <property type="match status" value="1"/>
</dbReference>
<keyword evidence="2" id="KW-0732">Signal</keyword>
<dbReference type="Gene3D" id="3.40.50.410">
    <property type="entry name" value="von Willebrand factor, type A domain"/>
    <property type="match status" value="1"/>
</dbReference>
<keyword evidence="5" id="KW-1185">Reference proteome</keyword>
<feature type="compositionally biased region" description="Pro residues" evidence="1">
    <location>
        <begin position="72"/>
        <end position="95"/>
    </location>
</feature>
<organism evidence="4 5">
    <name type="scientific">Hyphobacterium lacteum</name>
    <dbReference type="NCBI Taxonomy" id="3116575"/>
    <lineage>
        <taxon>Bacteria</taxon>
        <taxon>Pseudomonadati</taxon>
        <taxon>Pseudomonadota</taxon>
        <taxon>Alphaproteobacteria</taxon>
        <taxon>Maricaulales</taxon>
        <taxon>Maricaulaceae</taxon>
        <taxon>Hyphobacterium</taxon>
    </lineage>
</organism>
<dbReference type="InterPro" id="IPR010916">
    <property type="entry name" value="TonB_box_CS"/>
</dbReference>
<feature type="compositionally biased region" description="Polar residues" evidence="1">
    <location>
        <begin position="105"/>
        <end position="135"/>
    </location>
</feature>
<comment type="caution">
    <text evidence="4">The sequence shown here is derived from an EMBL/GenBank/DDBJ whole genome shotgun (WGS) entry which is preliminary data.</text>
</comment>
<dbReference type="InterPro" id="IPR051173">
    <property type="entry name" value="Ca_channel_alpha-2/delta"/>
</dbReference>
<dbReference type="Pfam" id="PF12034">
    <property type="entry name" value="YfbK_C"/>
    <property type="match status" value="1"/>
</dbReference>
<dbReference type="Pfam" id="PF00092">
    <property type="entry name" value="VWA"/>
    <property type="match status" value="1"/>
</dbReference>
<dbReference type="SMART" id="SM00327">
    <property type="entry name" value="VWA"/>
    <property type="match status" value="1"/>
</dbReference>
<dbReference type="CDD" id="cd01465">
    <property type="entry name" value="vWA_subgroup"/>
    <property type="match status" value="1"/>
</dbReference>
<dbReference type="PROSITE" id="PS00430">
    <property type="entry name" value="TONB_DEPENDENT_REC_1"/>
    <property type="match status" value="1"/>
</dbReference>
<dbReference type="PANTHER" id="PTHR10166">
    <property type="entry name" value="VOLTAGE-DEPENDENT CALCIUM CHANNEL SUBUNIT ALPHA-2/DELTA-RELATED"/>
    <property type="match status" value="1"/>
</dbReference>
<dbReference type="PANTHER" id="PTHR10166:SF37">
    <property type="entry name" value="STOLID, ISOFORM H"/>
    <property type="match status" value="1"/>
</dbReference>
<dbReference type="SUPFAM" id="SSF53300">
    <property type="entry name" value="vWA-like"/>
    <property type="match status" value="1"/>
</dbReference>
<sequence>MTRKFLLTTAAGVVAFAALQTTPVSAVTVQDRDDRRGDIFEQCPTLVANQFDNNRGRGRGYSYSPTFGSGATPPPPPPAPPPPPPPPAPPPPPPQMMALEESETDSVVVTGSRTQRDGFTSNAPVASLTGPQIQPQPFPGDEDRERYEDVETNDVVVTAEEPVSTFSVDVDTASYSVVRDYLADGNLPPRDAVRIEEMVNYFNYDYPLPDDRDAPFEASVTIMPTPWNENTRLMHIGVQGYDIPREERPRANLVFLIDVSGSMGSPDKLPLAISGLQMLVDELDDDDTVSIVVYAGAAGAVLEPTPGSQRHCINAALDMLEAGGSTAGGEGLRLAYNFAREHFDEDAVNRVMILTDGDFNVGVTSNERLEDFVARERESGVYLSVMGFGRGNYNDALMQTLAQNGNGIAAYIDTEAEARRFFVEEASSALFPIANDVKLQIEFNPALVAEYRLIGYETRLLNREDFNNDQVDAGEIGSGHSVTAIYEITPPDSPALLNEPLRYGGESETETEFSDEYGFFRVRYKMPGEDESRLIEFPVTTANVVDSLEEAGDDIGFSVAVAGFAQILRGDDYIADEEFDLGRVAELAEQFTGSDAYGYRAEFVRLVQVADRAHTQEALKPSRSGEGR</sequence>
<gene>
    <name evidence="4" type="ORF">V0U79_07150</name>
</gene>
<dbReference type="InterPro" id="IPR002035">
    <property type="entry name" value="VWF_A"/>
</dbReference>
<reference evidence="4 5" key="1">
    <citation type="submission" date="2024-01" db="EMBL/GenBank/DDBJ databases">
        <title>Hyphobacterium bacterium isolated from marine sediment.</title>
        <authorList>
            <person name="Zhao S."/>
        </authorList>
    </citation>
    <scope>NUCLEOTIDE SEQUENCE [LARGE SCALE GENOMIC DNA]</scope>
    <source>
        <strain evidence="5">HN65</strain>
    </source>
</reference>
<evidence type="ECO:0000256" key="1">
    <source>
        <dbReference type="SAM" id="MobiDB-lite"/>
    </source>
</evidence>
<dbReference type="RefSeq" id="WP_330198802.1">
    <property type="nucleotide sequence ID" value="NZ_JAZDRP010000004.1"/>
</dbReference>
<dbReference type="InterPro" id="IPR021908">
    <property type="entry name" value="YfbK_C"/>
</dbReference>
<evidence type="ECO:0000259" key="3">
    <source>
        <dbReference type="PROSITE" id="PS50234"/>
    </source>
</evidence>
<evidence type="ECO:0000313" key="5">
    <source>
        <dbReference type="Proteomes" id="UP001354971"/>
    </source>
</evidence>
<proteinExistence type="predicted"/>
<dbReference type="Proteomes" id="UP001354971">
    <property type="component" value="Unassembled WGS sequence"/>
</dbReference>
<dbReference type="InterPro" id="IPR022156">
    <property type="entry name" value="Uncharacterised_YfbK_N"/>
</dbReference>
<feature type="signal peptide" evidence="2">
    <location>
        <begin position="1"/>
        <end position="26"/>
    </location>
</feature>
<evidence type="ECO:0000256" key="2">
    <source>
        <dbReference type="SAM" id="SignalP"/>
    </source>
</evidence>